<dbReference type="AlphaFoldDB" id="A0A0P1IRR5"/>
<dbReference type="CDD" id="cd03509">
    <property type="entry name" value="DesA_FADS-like"/>
    <property type="match status" value="1"/>
</dbReference>
<evidence type="ECO:0000259" key="2">
    <source>
        <dbReference type="Pfam" id="PF00487"/>
    </source>
</evidence>
<protein>
    <submittedName>
        <fullName evidence="3">Fatty acid desaturase</fullName>
    </submittedName>
</protein>
<accession>A0A0P1IRR5</accession>
<dbReference type="EMBL" id="CYTW01000002">
    <property type="protein sequence ID" value="CUJ99202.1"/>
    <property type="molecule type" value="Genomic_DNA"/>
</dbReference>
<dbReference type="InterPro" id="IPR005804">
    <property type="entry name" value="FA_desaturase_dom"/>
</dbReference>
<feature type="domain" description="Fatty acid desaturase" evidence="2">
    <location>
        <begin position="35"/>
        <end position="275"/>
    </location>
</feature>
<dbReference type="RefSeq" id="WP_058311366.1">
    <property type="nucleotide sequence ID" value="NZ_CYTW01000002.1"/>
</dbReference>
<keyword evidence="1" id="KW-1133">Transmembrane helix</keyword>
<keyword evidence="4" id="KW-1185">Reference proteome</keyword>
<evidence type="ECO:0000256" key="1">
    <source>
        <dbReference type="SAM" id="Phobius"/>
    </source>
</evidence>
<dbReference type="Pfam" id="PF00487">
    <property type="entry name" value="FA_desaturase"/>
    <property type="match status" value="1"/>
</dbReference>
<sequence length="302" mass="35345">MSDLRKNRPAVEWPTLCMMAICYVTFVIGTTWASTLFLPLGMILSTLAIALHSSLTHEVLHGHPFRNQRLNDLLVFPALGLAIPYYRFRDTHLAHHQDSILTDPYDDPESNYLDPTIWAALPVWKQALHRFNNTLLGRLVIGPTMGQVAFMACDWQAIRDGDTAVLKGWLWHIPAVLLVIWWMASVMTLPIWAYLVSAYVALSILKIRTFLEHQAHERARGRTVIIDDRGPLAWIFLFNSLHVVHHMHPKVAWYNMPKLFRENRERYLRQNESYYYGSYREIFMRYFLKAKDPVPHPLWPWK</sequence>
<dbReference type="GeneID" id="83881204"/>
<feature type="transmembrane region" description="Helical" evidence="1">
    <location>
        <begin position="21"/>
        <end position="50"/>
    </location>
</feature>
<dbReference type="Proteomes" id="UP000051870">
    <property type="component" value="Unassembled WGS sequence"/>
</dbReference>
<organism evidence="3 4">
    <name type="scientific">Shimia thalassica</name>
    <dbReference type="NCBI Taxonomy" id="1715693"/>
    <lineage>
        <taxon>Bacteria</taxon>
        <taxon>Pseudomonadati</taxon>
        <taxon>Pseudomonadota</taxon>
        <taxon>Alphaproteobacteria</taxon>
        <taxon>Rhodobacterales</taxon>
        <taxon>Roseobacteraceae</taxon>
    </lineage>
</organism>
<dbReference type="GO" id="GO:0006629">
    <property type="term" value="P:lipid metabolic process"/>
    <property type="evidence" value="ECO:0007669"/>
    <property type="project" value="InterPro"/>
</dbReference>
<reference evidence="4" key="1">
    <citation type="submission" date="2015-09" db="EMBL/GenBank/DDBJ databases">
        <authorList>
            <person name="Rodrigo-Torres Lidia"/>
            <person name="Arahal R.David."/>
        </authorList>
    </citation>
    <scope>NUCLEOTIDE SEQUENCE [LARGE SCALE GENOMIC DNA]</scope>
    <source>
        <strain evidence="4">CECT 7735</strain>
    </source>
</reference>
<evidence type="ECO:0000313" key="3">
    <source>
        <dbReference type="EMBL" id="CUJ99202.1"/>
    </source>
</evidence>
<gene>
    <name evidence="3" type="ORF">PH7735_02176</name>
</gene>
<dbReference type="STRING" id="1715693.PH7735_02176"/>
<proteinExistence type="predicted"/>
<name>A0A0P1IRR5_9RHOB</name>
<keyword evidence="1" id="KW-0472">Membrane</keyword>
<keyword evidence="1" id="KW-0812">Transmembrane</keyword>
<evidence type="ECO:0000313" key="4">
    <source>
        <dbReference type="Proteomes" id="UP000051870"/>
    </source>
</evidence>